<dbReference type="AlphaFoldDB" id="A0A6N9SC01"/>
<evidence type="ECO:0000313" key="1">
    <source>
        <dbReference type="EMBL" id="NDR93730.1"/>
    </source>
</evidence>
<gene>
    <name evidence="1" type="primary">ugpC</name>
    <name evidence="1" type="ORF">FPI65_21180</name>
</gene>
<dbReference type="SUPFAM" id="SSF50331">
    <property type="entry name" value="MOP-like"/>
    <property type="match status" value="1"/>
</dbReference>
<dbReference type="EMBL" id="VLTB01000338">
    <property type="protein sequence ID" value="NDR93730.1"/>
    <property type="molecule type" value="Genomic_DNA"/>
</dbReference>
<keyword evidence="1" id="KW-0547">Nucleotide-binding</keyword>
<proteinExistence type="predicted"/>
<reference evidence="1 2" key="1">
    <citation type="journal article" date="2020" name="Int. J. Nanomedicine">
        <title>Consequences Of Long-Term Bacteria's Exposure To Silver Nanoformulations With Different PhysicoChemical Properties.</title>
        <authorList>
            <person name="Kedziora A."/>
            <person name="Wernecki M."/>
            <person name="Korzekwa K."/>
            <person name="Speruda M."/>
            <person name="Gerasymchuk Y."/>
            <person name="Lukowiak A."/>
            <person name="Bugla-Ploskonska G."/>
        </authorList>
    </citation>
    <scope>NUCLEOTIDE SEQUENCE [LARGE SCALE GENOMIC DNA]</scope>
    <source>
        <strain evidence="1 2">ATCC 11230</strain>
    </source>
</reference>
<dbReference type="Proteomes" id="UP000471490">
    <property type="component" value="Unassembled WGS sequence"/>
</dbReference>
<sequence length="39" mass="4476">QKLVVRLAHQERPTAGSTLWLHLPENQLHLFDGETGQRV</sequence>
<keyword evidence="1" id="KW-0067">ATP-binding</keyword>
<accession>A0A6N9SC01</accession>
<protein>
    <submittedName>
        <fullName evidence="1">sn-glycerol-3-phosphate ABC transporter ATP-binding protein UgpC</fullName>
    </submittedName>
</protein>
<dbReference type="GO" id="GO:0005524">
    <property type="term" value="F:ATP binding"/>
    <property type="evidence" value="ECO:0007669"/>
    <property type="project" value="UniProtKB-KW"/>
</dbReference>
<feature type="non-terminal residue" evidence="1">
    <location>
        <position position="1"/>
    </location>
</feature>
<comment type="caution">
    <text evidence="1">The sequence shown here is derived from an EMBL/GenBank/DDBJ whole genome shotgun (WGS) entry which is preliminary data.</text>
</comment>
<name>A0A6N9SC01_ECOLX</name>
<dbReference type="InterPro" id="IPR008995">
    <property type="entry name" value="Mo/tungstate-bd_C_term_dom"/>
</dbReference>
<organism evidence="1 2">
    <name type="scientific">Escherichia coli</name>
    <dbReference type="NCBI Taxonomy" id="562"/>
    <lineage>
        <taxon>Bacteria</taxon>
        <taxon>Pseudomonadati</taxon>
        <taxon>Pseudomonadota</taxon>
        <taxon>Gammaproteobacteria</taxon>
        <taxon>Enterobacterales</taxon>
        <taxon>Enterobacteriaceae</taxon>
        <taxon>Escherichia</taxon>
    </lineage>
</organism>
<evidence type="ECO:0000313" key="2">
    <source>
        <dbReference type="Proteomes" id="UP000471490"/>
    </source>
</evidence>